<dbReference type="EMBL" id="SIDB01000004">
    <property type="protein sequence ID" value="KAI3433362.1"/>
    <property type="molecule type" value="Genomic_DNA"/>
</dbReference>
<feature type="region of interest" description="Disordered" evidence="1">
    <location>
        <begin position="246"/>
        <end position="267"/>
    </location>
</feature>
<evidence type="ECO:0000313" key="4">
    <source>
        <dbReference type="Proteomes" id="UP001055712"/>
    </source>
</evidence>
<accession>A0A9D4TS96</accession>
<comment type="caution">
    <text evidence="3">The sequence shown here is derived from an EMBL/GenBank/DDBJ whole genome shotgun (WGS) entry which is preliminary data.</text>
</comment>
<organism evidence="3 4">
    <name type="scientific">Chlorella vulgaris</name>
    <name type="common">Green alga</name>
    <dbReference type="NCBI Taxonomy" id="3077"/>
    <lineage>
        <taxon>Eukaryota</taxon>
        <taxon>Viridiplantae</taxon>
        <taxon>Chlorophyta</taxon>
        <taxon>core chlorophytes</taxon>
        <taxon>Trebouxiophyceae</taxon>
        <taxon>Chlorellales</taxon>
        <taxon>Chlorellaceae</taxon>
        <taxon>Chlorella clade</taxon>
        <taxon>Chlorella</taxon>
    </lineage>
</organism>
<name>A0A9D4TS96_CHLVU</name>
<dbReference type="AlphaFoldDB" id="A0A9D4TS96"/>
<dbReference type="PANTHER" id="PTHR31595:SF57">
    <property type="entry name" value="OS04G0481900 PROTEIN"/>
    <property type="match status" value="1"/>
</dbReference>
<dbReference type="OrthoDB" id="1077582at2759"/>
<gene>
    <name evidence="3" type="ORF">D9Q98_003179</name>
</gene>
<feature type="transmembrane region" description="Helical" evidence="2">
    <location>
        <begin position="66"/>
        <end position="87"/>
    </location>
</feature>
<reference evidence="3" key="1">
    <citation type="journal article" date="2019" name="Plant J.">
        <title>Chlorella vulgaris genome assembly and annotation reveals the molecular basis for metabolic acclimation to high light conditions.</title>
        <authorList>
            <person name="Cecchin M."/>
            <person name="Marcolungo L."/>
            <person name="Rossato M."/>
            <person name="Girolomoni L."/>
            <person name="Cosentino E."/>
            <person name="Cuine S."/>
            <person name="Li-Beisson Y."/>
            <person name="Delledonne M."/>
            <person name="Ballottari M."/>
        </authorList>
    </citation>
    <scope>NUCLEOTIDE SEQUENCE</scope>
    <source>
        <strain evidence="3">211/11P</strain>
    </source>
</reference>
<evidence type="ECO:0000256" key="1">
    <source>
        <dbReference type="SAM" id="MobiDB-lite"/>
    </source>
</evidence>
<dbReference type="GO" id="GO:0006629">
    <property type="term" value="P:lipid metabolic process"/>
    <property type="evidence" value="ECO:0007669"/>
    <property type="project" value="InterPro"/>
</dbReference>
<feature type="transmembrane region" description="Helical" evidence="2">
    <location>
        <begin position="138"/>
        <end position="160"/>
    </location>
</feature>
<keyword evidence="2" id="KW-1133">Transmembrane helix</keyword>
<evidence type="ECO:0000256" key="2">
    <source>
        <dbReference type="SAM" id="Phobius"/>
    </source>
</evidence>
<dbReference type="GO" id="GO:0008374">
    <property type="term" value="F:O-acyltransferase activity"/>
    <property type="evidence" value="ECO:0007669"/>
    <property type="project" value="InterPro"/>
</dbReference>
<evidence type="ECO:0000313" key="3">
    <source>
        <dbReference type="EMBL" id="KAI3433362.1"/>
    </source>
</evidence>
<proteinExistence type="predicted"/>
<keyword evidence="2" id="KW-0812">Transmembrane</keyword>
<feature type="transmembrane region" description="Helical" evidence="2">
    <location>
        <begin position="35"/>
        <end position="54"/>
    </location>
</feature>
<keyword evidence="2" id="KW-0472">Membrane</keyword>
<keyword evidence="4" id="KW-1185">Reference proteome</keyword>
<protein>
    <recommendedName>
        <fullName evidence="5">Wax synthase domain-containing protein</fullName>
    </recommendedName>
</protein>
<sequence>MLSYPAAASLTVALSTACATWLHHSSRRAGGYGRPAVAPVAASLLANAFAALLFDGATAYVTRGMVAFLLLWLASSKAVAFMCGRGPLAARRWTLPQFIALYALPLLPAMAGGGVGKSGSSSSSSGAGGHISGRRSRGLLVSSAGKVALWVAALACLALRPPQVVKEALYVVAMWGWLGCAMDGAGSLALAWGLQLQPTFAPLWEAHSVSRFWGQVWNLAASSAVRCSVYEPILEGCWVRPRPVPGAKQSSRAEQAPLHRTRHAKGGRPPRAALALCVSCLVSGLVHEAIVWYISGASVKGAWLAFFAVQGPVILAERWVINRLGEAGIKPPTTLRVTVTLLTLLGLSHYLFFEPVERIPLVHEFVARMSRNFQTVWALL</sequence>
<reference evidence="3" key="2">
    <citation type="submission" date="2020-11" db="EMBL/GenBank/DDBJ databases">
        <authorList>
            <person name="Cecchin M."/>
            <person name="Marcolungo L."/>
            <person name="Rossato M."/>
            <person name="Girolomoni L."/>
            <person name="Cosentino E."/>
            <person name="Cuine S."/>
            <person name="Li-Beisson Y."/>
            <person name="Delledonne M."/>
            <person name="Ballottari M."/>
        </authorList>
    </citation>
    <scope>NUCLEOTIDE SEQUENCE</scope>
    <source>
        <strain evidence="3">211/11P</strain>
        <tissue evidence="3">Whole cell</tissue>
    </source>
</reference>
<feature type="transmembrane region" description="Helical" evidence="2">
    <location>
        <begin position="99"/>
        <end position="117"/>
    </location>
</feature>
<dbReference type="Proteomes" id="UP001055712">
    <property type="component" value="Unassembled WGS sequence"/>
</dbReference>
<evidence type="ECO:0008006" key="5">
    <source>
        <dbReference type="Google" id="ProtNLM"/>
    </source>
</evidence>
<dbReference type="PANTHER" id="PTHR31595">
    <property type="entry name" value="LONG-CHAIN-ALCOHOL O-FATTY-ACYLTRANSFERASE 3-RELATED"/>
    <property type="match status" value="1"/>
</dbReference>
<dbReference type="InterPro" id="IPR044851">
    <property type="entry name" value="Wax_synthase"/>
</dbReference>
<feature type="transmembrane region" description="Helical" evidence="2">
    <location>
        <begin position="172"/>
        <end position="194"/>
    </location>
</feature>